<keyword evidence="7 9" id="KW-0472">Membrane</keyword>
<dbReference type="EMBL" id="ABXW01000007">
    <property type="protein sequence ID" value="EEB47323.1"/>
    <property type="molecule type" value="Genomic_DNA"/>
</dbReference>
<evidence type="ECO:0000259" key="10">
    <source>
        <dbReference type="Pfam" id="PF02308"/>
    </source>
</evidence>
<evidence type="ECO:0000256" key="6">
    <source>
        <dbReference type="ARBA" id="ARBA00022989"/>
    </source>
</evidence>
<evidence type="ECO:0000256" key="8">
    <source>
        <dbReference type="ARBA" id="ARBA00025369"/>
    </source>
</evidence>
<dbReference type="PANTHER" id="PTHR33778:SF3">
    <property type="entry name" value="PROTEIN MGTC"/>
    <property type="match status" value="1"/>
</dbReference>
<protein>
    <recommendedName>
        <fullName evidence="3 9">Protein MgtC</fullName>
    </recommendedName>
</protein>
<dbReference type="GO" id="GO:0005886">
    <property type="term" value="C:plasma membrane"/>
    <property type="evidence" value="ECO:0007669"/>
    <property type="project" value="UniProtKB-SubCell"/>
</dbReference>
<dbReference type="eggNOG" id="COG1285">
    <property type="taxonomic scope" value="Bacteria"/>
</dbReference>
<accession>B6XAZ4</accession>
<evidence type="ECO:0000256" key="4">
    <source>
        <dbReference type="ARBA" id="ARBA00022475"/>
    </source>
</evidence>
<evidence type="ECO:0000256" key="1">
    <source>
        <dbReference type="ARBA" id="ARBA00004651"/>
    </source>
</evidence>
<dbReference type="InterPro" id="IPR003416">
    <property type="entry name" value="MgtC/SapB/SrpB/YhiD_fam"/>
</dbReference>
<dbReference type="PANTHER" id="PTHR33778">
    <property type="entry name" value="PROTEIN MGTC"/>
    <property type="match status" value="1"/>
</dbReference>
<keyword evidence="9" id="KW-0997">Cell inner membrane</keyword>
<dbReference type="NCBIfam" id="NF011912">
    <property type="entry name" value="PRK15385.1"/>
    <property type="match status" value="1"/>
</dbReference>
<keyword evidence="4" id="KW-1003">Cell membrane</keyword>
<keyword evidence="5 9" id="KW-0812">Transmembrane</keyword>
<feature type="transmembrane region" description="Helical" evidence="9">
    <location>
        <begin position="99"/>
        <end position="116"/>
    </location>
</feature>
<evidence type="ECO:0000256" key="5">
    <source>
        <dbReference type="ARBA" id="ARBA00022692"/>
    </source>
</evidence>
<organism evidence="12 13">
    <name type="scientific">Providencia alcalifaciens DSM 30120</name>
    <dbReference type="NCBI Taxonomy" id="520999"/>
    <lineage>
        <taxon>Bacteria</taxon>
        <taxon>Pseudomonadati</taxon>
        <taxon>Pseudomonadota</taxon>
        <taxon>Gammaproteobacteria</taxon>
        <taxon>Enterobacterales</taxon>
        <taxon>Morganellaceae</taxon>
        <taxon>Providencia</taxon>
    </lineage>
</organism>
<dbReference type="Pfam" id="PF21770">
    <property type="entry name" value="MgtC_SapB_C"/>
    <property type="match status" value="1"/>
</dbReference>
<name>B6XAZ4_9GAMM</name>
<feature type="transmembrane region" description="Helical" evidence="9">
    <location>
        <begin position="75"/>
        <end position="92"/>
    </location>
</feature>
<proteinExistence type="inferred from homology"/>
<dbReference type="InterPro" id="IPR048640">
    <property type="entry name" value="MgtC-like_C"/>
</dbReference>
<evidence type="ECO:0000256" key="2">
    <source>
        <dbReference type="ARBA" id="ARBA00009298"/>
    </source>
</evidence>
<gene>
    <name evidence="12" type="ORF">PROVALCAL_00498</name>
</gene>
<feature type="domain" description="MgtC-like C-terminal" evidence="11">
    <location>
        <begin position="161"/>
        <end position="238"/>
    </location>
</feature>
<evidence type="ECO:0000256" key="3">
    <source>
        <dbReference type="ARBA" id="ARBA00013833"/>
    </source>
</evidence>
<evidence type="ECO:0000256" key="7">
    <source>
        <dbReference type="ARBA" id="ARBA00023136"/>
    </source>
</evidence>
<comment type="function">
    <text evidence="8">Virulence factor required for growth in low Mg(2+) medium and for intramacrophage survival. May be involved in regulating membrane potential by activating Na(+)/K(+)-ATPase.</text>
</comment>
<feature type="transmembrane region" description="Helical" evidence="9">
    <location>
        <begin position="12"/>
        <end position="33"/>
    </location>
</feature>
<feature type="transmembrane region" description="Helical" evidence="9">
    <location>
        <begin position="45"/>
        <end position="63"/>
    </location>
</feature>
<comment type="similarity">
    <text evidence="2 9">Belongs to the MgtC/SapB family.</text>
</comment>
<evidence type="ECO:0000256" key="9">
    <source>
        <dbReference type="RuleBase" id="RU365041"/>
    </source>
</evidence>
<reference evidence="12 13" key="1">
    <citation type="submission" date="2008-10" db="EMBL/GenBank/DDBJ databases">
        <title>Draft genome sequence of Providencia alcalifaciens (DSM 30120).</title>
        <authorList>
            <person name="Sudarsanam P."/>
            <person name="Ley R."/>
            <person name="Guruge J."/>
            <person name="Turnbaugh P.J."/>
            <person name="Mahowald M."/>
            <person name="Liep D."/>
            <person name="Gordon J."/>
        </authorList>
    </citation>
    <scope>NUCLEOTIDE SEQUENCE [LARGE SCALE GENOMIC DNA]</scope>
    <source>
        <strain evidence="12 13">DSM 30120</strain>
    </source>
</reference>
<evidence type="ECO:0000313" key="12">
    <source>
        <dbReference type="EMBL" id="EEB47323.1"/>
    </source>
</evidence>
<dbReference type="Proteomes" id="UP000003729">
    <property type="component" value="Unassembled WGS sequence"/>
</dbReference>
<feature type="domain" description="MgtC/SapB/SrpB/YhiD N-terminal" evidence="10">
    <location>
        <begin position="24"/>
        <end position="142"/>
    </location>
</feature>
<sequence length="246" mass="26551">MLINCYPLFDGGIIMFFTHEILNLLSAMCLGALIGAERQWRQRMAGLRTNALVATGAAVFILSSVTTSPDSPGRIAAQIVSGIGFLGAGVIMREGMNIRGLNTAATLWCSAGIGVLCGLGQYSLAIMATLLILCANILLREAAAKINRQPQQQALDVEQRYKIRVMCHQGDEILVRTLILQAINGLHIRLQSLSSADTLKSEQLEVCAEFLATPAEQKEIEALVCRISLEQSVSAINWKVASELPA</sequence>
<dbReference type="InterPro" id="IPR049177">
    <property type="entry name" value="MgtC_SapB_SrpB_YhiD_N"/>
</dbReference>
<dbReference type="AlphaFoldDB" id="B6XAZ4"/>
<dbReference type="Gene3D" id="3.30.70.260">
    <property type="match status" value="1"/>
</dbReference>
<comment type="subcellular location">
    <subcellularLocation>
        <location evidence="9">Cell inner membrane</location>
        <topology evidence="9">Multi-pass membrane protein</topology>
    </subcellularLocation>
    <subcellularLocation>
        <location evidence="1">Cell membrane</location>
        <topology evidence="1">Multi-pass membrane protein</topology>
    </subcellularLocation>
</comment>
<evidence type="ECO:0000259" key="11">
    <source>
        <dbReference type="Pfam" id="PF21770"/>
    </source>
</evidence>
<comment type="caution">
    <text evidence="12">The sequence shown here is derived from an EMBL/GenBank/DDBJ whole genome shotgun (WGS) entry which is preliminary data.</text>
</comment>
<keyword evidence="6 9" id="KW-1133">Transmembrane helix</keyword>
<evidence type="ECO:0000313" key="13">
    <source>
        <dbReference type="Proteomes" id="UP000003729"/>
    </source>
</evidence>
<reference evidence="12 13" key="2">
    <citation type="submission" date="2008-10" db="EMBL/GenBank/DDBJ databases">
        <authorList>
            <person name="Fulton L."/>
            <person name="Clifton S."/>
            <person name="Fulton B."/>
            <person name="Xu J."/>
            <person name="Minx P."/>
            <person name="Pepin K.H."/>
            <person name="Johnson M."/>
            <person name="Bhonagiri V."/>
            <person name="Nash W.E."/>
            <person name="Mardis E.R."/>
            <person name="Wilson R.K."/>
        </authorList>
    </citation>
    <scope>NUCLEOTIDE SEQUENCE [LARGE SCALE GENOMIC DNA]</scope>
    <source>
        <strain evidence="12 13">DSM 30120</strain>
    </source>
</reference>
<dbReference type="PRINTS" id="PR01837">
    <property type="entry name" value="MGTCSAPBPROT"/>
</dbReference>
<dbReference type="Pfam" id="PF02308">
    <property type="entry name" value="MgtC"/>
    <property type="match status" value="1"/>
</dbReference>